<evidence type="ECO:0000313" key="2">
    <source>
        <dbReference type="Proteomes" id="UP001240561"/>
    </source>
</evidence>
<reference evidence="1 2" key="1">
    <citation type="submission" date="2023-05" db="EMBL/GenBank/DDBJ databases">
        <title>Cataloging the Phylogenetic Diversity of Human Bladder Bacteria.</title>
        <authorList>
            <person name="Du J."/>
        </authorList>
    </citation>
    <scope>NUCLEOTIDE SEQUENCE [LARGE SCALE GENOMIC DNA]</scope>
    <source>
        <strain evidence="1 2">UMB9230</strain>
    </source>
</reference>
<comment type="caution">
    <text evidence="1">The sequence shown here is derived from an EMBL/GenBank/DDBJ whole genome shotgun (WGS) entry which is preliminary data.</text>
</comment>
<evidence type="ECO:0000313" key="1">
    <source>
        <dbReference type="EMBL" id="MDK6695813.1"/>
    </source>
</evidence>
<dbReference type="EMBL" id="JASOGJ010000005">
    <property type="protein sequence ID" value="MDK6695813.1"/>
    <property type="molecule type" value="Genomic_DNA"/>
</dbReference>
<proteinExistence type="predicted"/>
<organism evidence="1 2">
    <name type="scientific">Gardnerella vaginalis</name>
    <dbReference type="NCBI Taxonomy" id="2702"/>
    <lineage>
        <taxon>Bacteria</taxon>
        <taxon>Bacillati</taxon>
        <taxon>Actinomycetota</taxon>
        <taxon>Actinomycetes</taxon>
        <taxon>Bifidobacteriales</taxon>
        <taxon>Bifidobacteriaceae</taxon>
        <taxon>Gardnerella</taxon>
    </lineage>
</organism>
<name>A0ABD4ZAM0_GARVA</name>
<dbReference type="Proteomes" id="UP001240561">
    <property type="component" value="Unassembled WGS sequence"/>
</dbReference>
<dbReference type="AlphaFoldDB" id="A0ABD4ZAM0"/>
<gene>
    <name evidence="1" type="ORF">QP177_04445</name>
</gene>
<accession>A0ABD4ZAM0</accession>
<sequence>MFPVCCEFIEADSSEQLNVLTDGLMASTFGGEFAYTIPSEVVEQVRRVALAIMLATFKPHAIRFAASGFDYYAVRLLESAARLCDGSVITLGFNGVSAFNAQYLSVPLEVTNHVDIMHAKTNSDYSEDIQSRAQSARDFSKLCELKRFGCGTLEAFSNSLDGTMWKRVADSLKFTEVAK</sequence>
<dbReference type="RefSeq" id="WP_285060487.1">
    <property type="nucleotide sequence ID" value="NZ_JASOGJ010000005.1"/>
</dbReference>
<protein>
    <submittedName>
        <fullName evidence="1">Uncharacterized protein</fullName>
    </submittedName>
</protein>